<accession>A0A0E9TSG1</accession>
<evidence type="ECO:0000313" key="2">
    <source>
        <dbReference type="EMBL" id="JAH56649.1"/>
    </source>
</evidence>
<feature type="compositionally biased region" description="Polar residues" evidence="1">
    <location>
        <begin position="36"/>
        <end position="48"/>
    </location>
</feature>
<proteinExistence type="predicted"/>
<reference evidence="2" key="2">
    <citation type="journal article" date="2015" name="Fish Shellfish Immunol.">
        <title>Early steps in the European eel (Anguilla anguilla)-Vibrio vulnificus interaction in the gills: Role of the RtxA13 toxin.</title>
        <authorList>
            <person name="Callol A."/>
            <person name="Pajuelo D."/>
            <person name="Ebbesson L."/>
            <person name="Teles M."/>
            <person name="MacKenzie S."/>
            <person name="Amaro C."/>
        </authorList>
    </citation>
    <scope>NUCLEOTIDE SEQUENCE</scope>
</reference>
<organism evidence="2">
    <name type="scientific">Anguilla anguilla</name>
    <name type="common">European freshwater eel</name>
    <name type="synonym">Muraena anguilla</name>
    <dbReference type="NCBI Taxonomy" id="7936"/>
    <lineage>
        <taxon>Eukaryota</taxon>
        <taxon>Metazoa</taxon>
        <taxon>Chordata</taxon>
        <taxon>Craniata</taxon>
        <taxon>Vertebrata</taxon>
        <taxon>Euteleostomi</taxon>
        <taxon>Actinopterygii</taxon>
        <taxon>Neopterygii</taxon>
        <taxon>Teleostei</taxon>
        <taxon>Anguilliformes</taxon>
        <taxon>Anguillidae</taxon>
        <taxon>Anguilla</taxon>
    </lineage>
</organism>
<feature type="compositionally biased region" description="Basic and acidic residues" evidence="1">
    <location>
        <begin position="18"/>
        <end position="35"/>
    </location>
</feature>
<protein>
    <submittedName>
        <fullName evidence="2">Uncharacterized protein</fullName>
    </submittedName>
</protein>
<evidence type="ECO:0000256" key="1">
    <source>
        <dbReference type="SAM" id="MobiDB-lite"/>
    </source>
</evidence>
<feature type="region of interest" description="Disordered" evidence="1">
    <location>
        <begin position="18"/>
        <end position="48"/>
    </location>
</feature>
<reference evidence="2" key="1">
    <citation type="submission" date="2014-11" db="EMBL/GenBank/DDBJ databases">
        <authorList>
            <person name="Amaro Gonzalez C."/>
        </authorList>
    </citation>
    <scope>NUCLEOTIDE SEQUENCE</scope>
</reference>
<sequence length="48" mass="5549">MKLICPCRSGHKYIRREDPYGALDKRSNIVKETKTNQKGTTKDQQNPT</sequence>
<name>A0A0E9TSG1_ANGAN</name>
<dbReference type="AlphaFoldDB" id="A0A0E9TSG1"/>
<dbReference type="EMBL" id="GBXM01051928">
    <property type="protein sequence ID" value="JAH56649.1"/>
    <property type="molecule type" value="Transcribed_RNA"/>
</dbReference>